<dbReference type="RefSeq" id="XP_067526699.1">
    <property type="nucleotide sequence ID" value="XM_067670598.1"/>
</dbReference>
<organism evidence="2 3">
    <name type="scientific">Rhizopus delemar (strain RA 99-880 / ATCC MYA-4621 / FGSC 9543 / NRRL 43880)</name>
    <name type="common">Mucormycosis agent</name>
    <name type="synonym">Rhizopus arrhizus var. delemar</name>
    <dbReference type="NCBI Taxonomy" id="246409"/>
    <lineage>
        <taxon>Eukaryota</taxon>
        <taxon>Fungi</taxon>
        <taxon>Fungi incertae sedis</taxon>
        <taxon>Mucoromycota</taxon>
        <taxon>Mucoromycotina</taxon>
        <taxon>Mucoromycetes</taxon>
        <taxon>Mucorales</taxon>
        <taxon>Mucorineae</taxon>
        <taxon>Rhizopodaceae</taxon>
        <taxon>Rhizopus</taxon>
    </lineage>
</organism>
<dbReference type="Proteomes" id="UP000009138">
    <property type="component" value="Unassembled WGS sequence"/>
</dbReference>
<feature type="region of interest" description="Disordered" evidence="1">
    <location>
        <begin position="72"/>
        <end position="102"/>
    </location>
</feature>
<sequence length="140" mass="16316">MRIFGGSSRSFVKMMLRLTKLPTIQEYTCIHSLFGCPRRNSTVNTSKKNRKPYQTKQLLTVRFIDQSNIISDFDKDPNDSDYKHKGMKELSASSDKEEEEFIDPEELLQLQQGLKVPAFDLTNDTQKHQHNKQYENIMAL</sequence>
<keyword evidence="3" id="KW-1185">Reference proteome</keyword>
<proteinExistence type="predicted"/>
<evidence type="ECO:0000313" key="2">
    <source>
        <dbReference type="EMBL" id="EIE91303.1"/>
    </source>
</evidence>
<dbReference type="EMBL" id="CH476749">
    <property type="protein sequence ID" value="EIE91303.1"/>
    <property type="molecule type" value="Genomic_DNA"/>
</dbReference>
<feature type="compositionally biased region" description="Basic and acidic residues" evidence="1">
    <location>
        <begin position="72"/>
        <end position="88"/>
    </location>
</feature>
<protein>
    <submittedName>
        <fullName evidence="2">Uncharacterized protein</fullName>
    </submittedName>
</protein>
<dbReference type="VEuPathDB" id="FungiDB:RO3G_16014"/>
<gene>
    <name evidence="2" type="ORF">RO3G_16014</name>
</gene>
<evidence type="ECO:0000256" key="1">
    <source>
        <dbReference type="SAM" id="MobiDB-lite"/>
    </source>
</evidence>
<accession>I1CS73</accession>
<evidence type="ECO:0000313" key="3">
    <source>
        <dbReference type="Proteomes" id="UP000009138"/>
    </source>
</evidence>
<name>I1CS73_RHIO9</name>
<dbReference type="AlphaFoldDB" id="I1CS73"/>
<reference evidence="2 3" key="1">
    <citation type="journal article" date="2009" name="PLoS Genet.">
        <title>Genomic analysis of the basal lineage fungus Rhizopus oryzae reveals a whole-genome duplication.</title>
        <authorList>
            <person name="Ma L.-J."/>
            <person name="Ibrahim A.S."/>
            <person name="Skory C."/>
            <person name="Grabherr M.G."/>
            <person name="Burger G."/>
            <person name="Butler M."/>
            <person name="Elias M."/>
            <person name="Idnurm A."/>
            <person name="Lang B.F."/>
            <person name="Sone T."/>
            <person name="Abe A."/>
            <person name="Calvo S.E."/>
            <person name="Corrochano L.M."/>
            <person name="Engels R."/>
            <person name="Fu J."/>
            <person name="Hansberg W."/>
            <person name="Kim J.-M."/>
            <person name="Kodira C.D."/>
            <person name="Koehrsen M.J."/>
            <person name="Liu B."/>
            <person name="Miranda-Saavedra D."/>
            <person name="O'Leary S."/>
            <person name="Ortiz-Castellanos L."/>
            <person name="Poulter R."/>
            <person name="Rodriguez-Romero J."/>
            <person name="Ruiz-Herrera J."/>
            <person name="Shen Y.-Q."/>
            <person name="Zeng Q."/>
            <person name="Galagan J."/>
            <person name="Birren B.W."/>
            <person name="Cuomo C.A."/>
            <person name="Wickes B.L."/>
        </authorList>
    </citation>
    <scope>NUCLEOTIDE SEQUENCE [LARGE SCALE GENOMIC DNA]</scope>
    <source>
        <strain evidence="3">RA 99-880 / ATCC MYA-4621 / FGSC 9543 / NRRL 43880</strain>
    </source>
</reference>
<dbReference type="InParanoid" id="I1CS73"/>
<dbReference type="GeneID" id="93622979"/>
<dbReference type="OrthoDB" id="10296045at2759"/>